<gene>
    <name evidence="1" type="ORF">Alexandra_141</name>
</gene>
<proteinExistence type="predicted"/>
<sequence>MSANISGLLKNSTSLRATLFGFQRQFRQGFQLKRFVWSVHNNPKQGIRATNNQSTDYPYGWFKLPNIAFNREESANVKTIARHGSGWAIGTDEDGTNAIVVTNYYFPVTLTGSLFLKFMDVNQALLCIQQLMIAGLTDLMSFSIEMPTSKWTVRVKLDDSLPMPNIDDLDEGSTPGSFELEIPITIMTKIGFNMEQAKINNYGEVTENVEIDIDFGPRAAAANSQDEEEID</sequence>
<evidence type="ECO:0000313" key="2">
    <source>
        <dbReference type="Proteomes" id="UP000251795"/>
    </source>
</evidence>
<dbReference type="EMBL" id="MH248138">
    <property type="protein sequence ID" value="AWY08413.1"/>
    <property type="molecule type" value="Genomic_DNA"/>
</dbReference>
<accession>A0A2Z4QEA4</accession>
<name>A0A2Z4QEA4_9CAUD</name>
<organism evidence="1 2">
    <name type="scientific">Erwinia phage vB_EamM_Alexandra</name>
    <dbReference type="NCBI Taxonomy" id="2201424"/>
    <lineage>
        <taxon>Viruses</taxon>
        <taxon>Duplodnaviria</taxon>
        <taxon>Heunggongvirae</taxon>
        <taxon>Uroviricota</taxon>
        <taxon>Caudoviricetes</taxon>
        <taxon>Alexandravirus</taxon>
        <taxon>Alexandravirus alexandra</taxon>
    </lineage>
</organism>
<dbReference type="Proteomes" id="UP000251795">
    <property type="component" value="Segment"/>
</dbReference>
<keyword evidence="2" id="KW-1185">Reference proteome</keyword>
<protein>
    <submittedName>
        <fullName evidence="1">Uncharacterized protein</fullName>
    </submittedName>
</protein>
<evidence type="ECO:0000313" key="1">
    <source>
        <dbReference type="EMBL" id="AWY08413.1"/>
    </source>
</evidence>
<reference evidence="1 2" key="1">
    <citation type="submission" date="2018-04" db="EMBL/GenBank/DDBJ databases">
        <authorList>
            <person name="Go L.Y."/>
            <person name="Mitchell J.A."/>
        </authorList>
    </citation>
    <scope>NUCLEOTIDE SEQUENCE [LARGE SCALE GENOMIC DNA]</scope>
</reference>